<dbReference type="PANTHER" id="PTHR16311:SF3">
    <property type="entry name" value="THROMBOSPONDIN TYPE-1 DOMAIN-CONTAINING PROTEIN 1"/>
    <property type="match status" value="1"/>
</dbReference>
<keyword evidence="3" id="KW-1133">Transmembrane helix</keyword>
<dbReference type="InterPro" id="IPR036383">
    <property type="entry name" value="TSP1_rpt_sf"/>
</dbReference>
<dbReference type="SUPFAM" id="SSF82895">
    <property type="entry name" value="TSP-1 type 1 repeat"/>
    <property type="match status" value="1"/>
</dbReference>
<dbReference type="PROSITE" id="PS50092">
    <property type="entry name" value="TSP1"/>
    <property type="match status" value="1"/>
</dbReference>
<sequence>MDGSRRVLIMGQIEGGWRDWSAWSMCSVTCGRGLRRRWRLCDSPVPRNGGHLCVGNFVEFSNCNVGNCTKSPSSVITTACSCGCLLSHDAGRFFARTCKEITDWTLKSRGRFLRLKLEHASTSMTTADQFTLAIYQDLEKQELIHRSGIDSSHVVKDNLQFISENYFIISLLKVNGPPNINSGVEINFEWRNASDELTLSPVTALNSSHVCRFCHRNSSFFLSTLFIILIISLPPFICSYATVSVVRKAKWKRSRQLRVDSLLEESRPDLSIIQSRKTDTTEITSNRIVITKRSIGIQLSATSTPRLLRDKGILWSRVTDSPQMTLGNDEHSSLSFNTDHDFEYDYYEPAIPGSFLTSAINFCSDIDVEKIIGGSEISCRPIATHDVHTQIEDCM</sequence>
<dbReference type="EMBL" id="UYRX01000629">
    <property type="protein sequence ID" value="VDK84711.1"/>
    <property type="molecule type" value="Genomic_DNA"/>
</dbReference>
<dbReference type="Gene3D" id="2.20.100.10">
    <property type="entry name" value="Thrombospondin type-1 (TSP1) repeat"/>
    <property type="match status" value="1"/>
</dbReference>
<dbReference type="GO" id="GO:0071944">
    <property type="term" value="C:cell periphery"/>
    <property type="evidence" value="ECO:0007669"/>
    <property type="project" value="TreeGrafter"/>
</dbReference>
<dbReference type="Proteomes" id="UP000277928">
    <property type="component" value="Unassembled WGS sequence"/>
</dbReference>
<dbReference type="FunFam" id="2.20.100.10:FF:000007">
    <property type="entry name" value="Thrombospondin 1"/>
    <property type="match status" value="1"/>
</dbReference>
<dbReference type="InterPro" id="IPR000884">
    <property type="entry name" value="TSP1_rpt"/>
</dbReference>
<dbReference type="Pfam" id="PF00090">
    <property type="entry name" value="TSP_1"/>
    <property type="match status" value="1"/>
</dbReference>
<keyword evidence="3" id="KW-0472">Membrane</keyword>
<dbReference type="PRINTS" id="PR01705">
    <property type="entry name" value="TSP1REPEAT"/>
</dbReference>
<gene>
    <name evidence="4" type="ORF">NLS_LOCUS6781</name>
</gene>
<evidence type="ECO:0000313" key="5">
    <source>
        <dbReference type="Proteomes" id="UP000277928"/>
    </source>
</evidence>
<evidence type="ECO:0000256" key="2">
    <source>
        <dbReference type="ARBA" id="ARBA00023157"/>
    </source>
</evidence>
<keyword evidence="1" id="KW-0677">Repeat</keyword>
<dbReference type="STRING" id="42156.A0A3P6V3S8"/>
<keyword evidence="2" id="KW-1015">Disulfide bond</keyword>
<proteinExistence type="predicted"/>
<keyword evidence="3" id="KW-0812">Transmembrane</keyword>
<dbReference type="PANTHER" id="PTHR16311">
    <property type="entry name" value="THROMBOSPONDIN TYPE I DOMAIN-CONTAINING 1"/>
    <property type="match status" value="1"/>
</dbReference>
<dbReference type="InterPro" id="IPR038877">
    <property type="entry name" value="THSD1"/>
</dbReference>
<accession>A0A3P6V3S8</accession>
<dbReference type="OMA" id="FFARTCK"/>
<feature type="transmembrane region" description="Helical" evidence="3">
    <location>
        <begin position="220"/>
        <end position="246"/>
    </location>
</feature>
<name>A0A3P6V3S8_LITSI</name>
<evidence type="ECO:0000256" key="1">
    <source>
        <dbReference type="ARBA" id="ARBA00022737"/>
    </source>
</evidence>
<dbReference type="OrthoDB" id="5855429at2759"/>
<dbReference type="SMART" id="SM00209">
    <property type="entry name" value="TSP1"/>
    <property type="match status" value="1"/>
</dbReference>
<evidence type="ECO:0000256" key="3">
    <source>
        <dbReference type="SAM" id="Phobius"/>
    </source>
</evidence>
<evidence type="ECO:0000313" key="4">
    <source>
        <dbReference type="EMBL" id="VDK84711.1"/>
    </source>
</evidence>
<reference evidence="4 5" key="1">
    <citation type="submission" date="2018-08" db="EMBL/GenBank/DDBJ databases">
        <authorList>
            <person name="Laetsch R D."/>
            <person name="Stevens L."/>
            <person name="Kumar S."/>
            <person name="Blaxter L. M."/>
        </authorList>
    </citation>
    <scope>NUCLEOTIDE SEQUENCE [LARGE SCALE GENOMIC DNA]</scope>
</reference>
<organism evidence="4 5">
    <name type="scientific">Litomosoides sigmodontis</name>
    <name type="common">Filarial nematode worm</name>
    <dbReference type="NCBI Taxonomy" id="42156"/>
    <lineage>
        <taxon>Eukaryota</taxon>
        <taxon>Metazoa</taxon>
        <taxon>Ecdysozoa</taxon>
        <taxon>Nematoda</taxon>
        <taxon>Chromadorea</taxon>
        <taxon>Rhabditida</taxon>
        <taxon>Spirurina</taxon>
        <taxon>Spiruromorpha</taxon>
        <taxon>Filarioidea</taxon>
        <taxon>Onchocercidae</taxon>
        <taxon>Litomosoides</taxon>
    </lineage>
</organism>
<keyword evidence="5" id="KW-1185">Reference proteome</keyword>
<protein>
    <submittedName>
        <fullName evidence="4">Uncharacterized protein</fullName>
    </submittedName>
</protein>
<dbReference type="AlphaFoldDB" id="A0A3P6V3S8"/>